<organism evidence="1">
    <name type="scientific">Enterocloster phage PMBT24</name>
    <dbReference type="NCBI Taxonomy" id="3025413"/>
    <lineage>
        <taxon>Viruses</taxon>
        <taxon>Duplodnaviria</taxon>
        <taxon>Heunggongvirae</taxon>
        <taxon>Uroviricota</taxon>
        <taxon>Caudoviricetes</taxon>
    </lineage>
</organism>
<reference evidence="1" key="1">
    <citation type="submission" date="2023-01" db="EMBL/GenBank/DDBJ databases">
        <authorList>
            <person name="Sprotte S."/>
            <person name="Brinks E."/>
        </authorList>
    </citation>
    <scope>NUCLEOTIDE SEQUENCE</scope>
</reference>
<sequence>MESIFLVDILNKLDSNTYVFIHKNKSYSSNLDTRGLHLNVCGGETLYKGRICDMTGKDYAECMLRVICTTEYNSIIPYYVENGIIGFKIIVDI</sequence>
<reference evidence="1" key="2">
    <citation type="journal article" date="2024" name="Heliyon">
        <title>Complete genome sequence of the novel virulent phage PMBT24 infecting Enterocloster bolteae from the human gut.</title>
        <authorList>
            <person name="Sprotte S."/>
            <person name="Brinks E."/>
            <person name="Neve H."/>
            <person name="Franz C.M.A.P."/>
        </authorList>
    </citation>
    <scope>NUCLEOTIDE SEQUENCE</scope>
</reference>
<name>A0AAT9TR99_9CAUD</name>
<proteinExistence type="predicted"/>
<dbReference type="EMBL" id="OQ326496">
    <property type="protein sequence ID" value="WDQ45455.1"/>
    <property type="molecule type" value="Genomic_DNA"/>
</dbReference>
<protein>
    <submittedName>
        <fullName evidence="1">Uncharacterized protein</fullName>
    </submittedName>
</protein>
<evidence type="ECO:0000313" key="1">
    <source>
        <dbReference type="EMBL" id="WDQ45455.1"/>
    </source>
</evidence>
<accession>A0AAT9TR99</accession>